<gene>
    <name evidence="5" type="ORF">BASA50_003600</name>
</gene>
<proteinExistence type="predicted"/>
<dbReference type="PANTHER" id="PTHR11474:SF126">
    <property type="entry name" value="TYROSINASE-LIKE PROTEIN TYR-1-RELATED"/>
    <property type="match status" value="1"/>
</dbReference>
<keyword evidence="1" id="KW-0479">Metal-binding</keyword>
<keyword evidence="2" id="KW-0186">Copper</keyword>
<dbReference type="PANTHER" id="PTHR11474">
    <property type="entry name" value="TYROSINASE FAMILY MEMBER"/>
    <property type="match status" value="1"/>
</dbReference>
<name>A0ABQ8FHW2_9FUNG</name>
<dbReference type="InterPro" id="IPR050316">
    <property type="entry name" value="Tyrosinase/Hemocyanin"/>
</dbReference>
<feature type="signal peptide" evidence="3">
    <location>
        <begin position="1"/>
        <end position="18"/>
    </location>
</feature>
<reference evidence="5 6" key="1">
    <citation type="submission" date="2021-02" db="EMBL/GenBank/DDBJ databases">
        <title>Variation within the Batrachochytrium salamandrivorans European outbreak.</title>
        <authorList>
            <person name="Kelly M."/>
            <person name="Pasmans F."/>
            <person name="Shea T.P."/>
            <person name="Munoz J.F."/>
            <person name="Carranza S."/>
            <person name="Cuomo C.A."/>
            <person name="Martel A."/>
        </authorList>
    </citation>
    <scope>NUCLEOTIDE SEQUENCE [LARGE SCALE GENOMIC DNA]</scope>
    <source>
        <strain evidence="5 6">AMFP18/2</strain>
    </source>
</reference>
<evidence type="ECO:0000256" key="3">
    <source>
        <dbReference type="SAM" id="SignalP"/>
    </source>
</evidence>
<evidence type="ECO:0000256" key="2">
    <source>
        <dbReference type="ARBA" id="ARBA00023008"/>
    </source>
</evidence>
<comment type="caution">
    <text evidence="5">The sequence shown here is derived from an EMBL/GenBank/DDBJ whole genome shotgun (WGS) entry which is preliminary data.</text>
</comment>
<dbReference type="SUPFAM" id="SSF48056">
    <property type="entry name" value="Di-copper centre-containing domain"/>
    <property type="match status" value="1"/>
</dbReference>
<dbReference type="PROSITE" id="PS00498">
    <property type="entry name" value="TYROSINASE_2"/>
    <property type="match status" value="1"/>
</dbReference>
<evidence type="ECO:0000313" key="5">
    <source>
        <dbReference type="EMBL" id="KAH6598562.1"/>
    </source>
</evidence>
<protein>
    <recommendedName>
        <fullName evidence="4">Tyrosinase copper-binding domain-containing protein</fullName>
    </recommendedName>
</protein>
<dbReference type="PRINTS" id="PR00092">
    <property type="entry name" value="TYROSINASE"/>
</dbReference>
<accession>A0ABQ8FHW2</accession>
<keyword evidence="3" id="KW-0732">Signal</keyword>
<keyword evidence="6" id="KW-1185">Reference proteome</keyword>
<dbReference type="Proteomes" id="UP001648503">
    <property type="component" value="Unassembled WGS sequence"/>
</dbReference>
<dbReference type="Gene3D" id="1.10.1280.10">
    <property type="entry name" value="Di-copper center containing domain from catechol oxidase"/>
    <property type="match status" value="1"/>
</dbReference>
<evidence type="ECO:0000259" key="4">
    <source>
        <dbReference type="PROSITE" id="PS00498"/>
    </source>
</evidence>
<dbReference type="InterPro" id="IPR002227">
    <property type="entry name" value="Tyrosinase_Cu-bd"/>
</dbReference>
<feature type="domain" description="Tyrosinase copper-binding" evidence="4">
    <location>
        <begin position="227"/>
        <end position="238"/>
    </location>
</feature>
<feature type="chain" id="PRO_5047087878" description="Tyrosinase copper-binding domain-containing protein" evidence="3">
    <location>
        <begin position="19"/>
        <end position="447"/>
    </location>
</feature>
<dbReference type="EMBL" id="JAFCIX010000102">
    <property type="protein sequence ID" value="KAH6598562.1"/>
    <property type="molecule type" value="Genomic_DNA"/>
</dbReference>
<organism evidence="5 6">
    <name type="scientific">Batrachochytrium salamandrivorans</name>
    <dbReference type="NCBI Taxonomy" id="1357716"/>
    <lineage>
        <taxon>Eukaryota</taxon>
        <taxon>Fungi</taxon>
        <taxon>Fungi incertae sedis</taxon>
        <taxon>Chytridiomycota</taxon>
        <taxon>Chytridiomycota incertae sedis</taxon>
        <taxon>Chytridiomycetes</taxon>
        <taxon>Rhizophydiales</taxon>
        <taxon>Rhizophydiales incertae sedis</taxon>
        <taxon>Batrachochytrium</taxon>
    </lineage>
</organism>
<dbReference type="InterPro" id="IPR008922">
    <property type="entry name" value="Di-copper_centre_dom_sf"/>
</dbReference>
<dbReference type="Pfam" id="PF00264">
    <property type="entry name" value="Tyrosinase"/>
    <property type="match status" value="1"/>
</dbReference>
<sequence>MILSYILPFVSALPGALAAIACTKPSVRSEWRELTDIQQRDYIDAVICLKMAPSHLNASIGSPSRFDDFVYTHTEAIDTTHSMAVFLPWHRSFIHIYETALRNECGYPGTLPFWDWTVDSQEPESSSLWSDLSFGGDGDSSTPERCVRSGPFSMFSSTFPDVACLSRSIAGRLGGTANFYTPEAIYRLISMSDTYDTFRQNLEHGPHKNVHIGIGGDMSVLGKSANDPIFMLHHANVDRIWSIWQTLRSDQVTAYSGQNANNSTARTTDKLPVFGVMANHPYKVSHVLNTTSGRPLCYTYSNSIKAGISWNGRLHQKRSLEYVSTARLDAEKIVSAADPYAHGTISMITPPGYDRSNKHKIRCATRIPDDFALEMQYDDNMMLQLRSEENGQCAFTNFINWGYPQYKSHVLPSSADDTGFTSITNEELANYYETYDTIISDFNSYIN</sequence>
<evidence type="ECO:0000256" key="1">
    <source>
        <dbReference type="ARBA" id="ARBA00022723"/>
    </source>
</evidence>
<evidence type="ECO:0000313" key="6">
    <source>
        <dbReference type="Proteomes" id="UP001648503"/>
    </source>
</evidence>